<dbReference type="HAMAP" id="MF_00651">
    <property type="entry name" value="Nuclease_YqgF"/>
    <property type="match status" value="1"/>
</dbReference>
<dbReference type="PANTHER" id="PTHR33317">
    <property type="entry name" value="POLYNUCLEOTIDYL TRANSFERASE, RIBONUCLEASE H-LIKE SUPERFAMILY PROTEIN"/>
    <property type="match status" value="1"/>
</dbReference>
<protein>
    <recommendedName>
        <fullName evidence="1">Putative pre-16S rRNA nuclease</fullName>
        <ecNumber evidence="1">3.1.-.-</ecNumber>
    </recommendedName>
</protein>
<dbReference type="InterPro" id="IPR005227">
    <property type="entry name" value="YqgF"/>
</dbReference>
<dbReference type="InterPro" id="IPR037027">
    <property type="entry name" value="YqgF/RNaseH-like_dom_sf"/>
</dbReference>
<keyword evidence="1" id="KW-0963">Cytoplasm</keyword>
<dbReference type="Pfam" id="PF03652">
    <property type="entry name" value="RuvX"/>
    <property type="match status" value="1"/>
</dbReference>
<dbReference type="GO" id="GO:0004518">
    <property type="term" value="F:nuclease activity"/>
    <property type="evidence" value="ECO:0007669"/>
    <property type="project" value="UniProtKB-KW"/>
</dbReference>
<name>A0A7C3QVL3_9BACT</name>
<dbReference type="InterPro" id="IPR012337">
    <property type="entry name" value="RNaseH-like_sf"/>
</dbReference>
<keyword evidence="1" id="KW-0378">Hydrolase</keyword>
<organism evidence="2">
    <name type="scientific">Leptospirillum ferriphilum</name>
    <dbReference type="NCBI Taxonomy" id="178606"/>
    <lineage>
        <taxon>Bacteria</taxon>
        <taxon>Pseudomonadati</taxon>
        <taxon>Nitrospirota</taxon>
        <taxon>Nitrospiria</taxon>
        <taxon>Nitrospirales</taxon>
        <taxon>Nitrospiraceae</taxon>
        <taxon>Leptospirillum</taxon>
    </lineage>
</organism>
<proteinExistence type="inferred from homology"/>
<keyword evidence="1" id="KW-0690">Ribosome biogenesis</keyword>
<reference evidence="2" key="1">
    <citation type="journal article" date="2020" name="mSystems">
        <title>Genome- and Community-Level Interaction Insights into Carbon Utilization and Element Cycling Functions of Hydrothermarchaeota in Hydrothermal Sediment.</title>
        <authorList>
            <person name="Zhou Z."/>
            <person name="Liu Y."/>
            <person name="Xu W."/>
            <person name="Pan J."/>
            <person name="Luo Z.H."/>
            <person name="Li M."/>
        </authorList>
    </citation>
    <scope>NUCLEOTIDE SEQUENCE [LARGE SCALE GENOMIC DNA]</scope>
    <source>
        <strain evidence="2">SpSt-902</strain>
    </source>
</reference>
<comment type="subcellular location">
    <subcellularLocation>
        <location evidence="1">Cytoplasm</location>
    </subcellularLocation>
</comment>
<accession>A0A7C3QVL3</accession>
<comment type="function">
    <text evidence="1">Could be a nuclease involved in processing of the 5'-end of pre-16S rRNA.</text>
</comment>
<comment type="similarity">
    <text evidence="1">Belongs to the YqgF HJR family.</text>
</comment>
<dbReference type="GO" id="GO:0000967">
    <property type="term" value="P:rRNA 5'-end processing"/>
    <property type="evidence" value="ECO:0007669"/>
    <property type="project" value="UniProtKB-UniRule"/>
</dbReference>
<dbReference type="AlphaFoldDB" id="A0A7C3QVL3"/>
<keyword evidence="1" id="KW-0540">Nuclease</keyword>
<evidence type="ECO:0000313" key="2">
    <source>
        <dbReference type="EMBL" id="HFT92728.1"/>
    </source>
</evidence>
<dbReference type="EC" id="3.1.-.-" evidence="1"/>
<evidence type="ECO:0000256" key="1">
    <source>
        <dbReference type="HAMAP-Rule" id="MF_00651"/>
    </source>
</evidence>
<dbReference type="SUPFAM" id="SSF53098">
    <property type="entry name" value="Ribonuclease H-like"/>
    <property type="match status" value="1"/>
</dbReference>
<dbReference type="EMBL" id="DTMM01000038">
    <property type="protein sequence ID" value="HFT92728.1"/>
    <property type="molecule type" value="Genomic_DNA"/>
</dbReference>
<dbReference type="GO" id="GO:0016788">
    <property type="term" value="F:hydrolase activity, acting on ester bonds"/>
    <property type="evidence" value="ECO:0007669"/>
    <property type="project" value="UniProtKB-UniRule"/>
</dbReference>
<dbReference type="GO" id="GO:0005737">
    <property type="term" value="C:cytoplasm"/>
    <property type="evidence" value="ECO:0007669"/>
    <property type="project" value="UniProtKB-SubCell"/>
</dbReference>
<comment type="caution">
    <text evidence="2">The sequence shown here is derived from an EMBL/GenBank/DDBJ whole genome shotgun (WGS) entry which is preliminary data.</text>
</comment>
<dbReference type="Gene3D" id="3.30.420.140">
    <property type="entry name" value="YqgF/RNase H-like domain"/>
    <property type="match status" value="1"/>
</dbReference>
<dbReference type="PANTHER" id="PTHR33317:SF4">
    <property type="entry name" value="POLYNUCLEOTIDYL TRANSFERASE, RIBONUCLEASE H-LIKE SUPERFAMILY PROTEIN"/>
    <property type="match status" value="1"/>
</dbReference>
<sequence length="166" mass="18782">MVEETKGDPYPLIWQPPLLGIDWGKSRIGLALSDASLRFSEPLAVLKNTCSFLPPFLIPLKTARSIKRICLHHAVKGIIFGVPWYHLSGDPNPQSAVFLEYGRQVRSATDLPLFFWDEGMTTDVVRGKGESRRSRRSRQDREPVDHYSATLILQSFLDECVIGSRE</sequence>
<gene>
    <name evidence="2" type="ORF">ENX03_02075</name>
</gene>
<dbReference type="CDD" id="cd16964">
    <property type="entry name" value="YqgF"/>
    <property type="match status" value="1"/>
</dbReference>